<dbReference type="EMBL" id="AMSD01000002">
    <property type="protein sequence ID" value="EPE37400.1"/>
    <property type="molecule type" value="Genomic_DNA"/>
</dbReference>
<dbReference type="STRING" id="28176.CF66_0147"/>
<protein>
    <recommendedName>
        <fullName evidence="3">Phosphoribosyl-ATP pyrophosphohydrolase</fullName>
    </recommendedName>
</protein>
<gene>
    <name evidence="1" type="ORF">O1U_0700</name>
</gene>
<proteinExistence type="predicted"/>
<dbReference type="InterPro" id="IPR033653">
    <property type="entry name" value="NTP-PPase_DR2231-like"/>
</dbReference>
<name>S3DI75_9GAMM</name>
<evidence type="ECO:0000313" key="1">
    <source>
        <dbReference type="EMBL" id="EPE37400.1"/>
    </source>
</evidence>
<dbReference type="InterPro" id="IPR021130">
    <property type="entry name" value="PRib-ATP_PPHydrolase-like"/>
</dbReference>
<dbReference type="eggNOG" id="ENOG5033RTU">
    <property type="taxonomic scope" value="Bacteria"/>
</dbReference>
<dbReference type="InterPro" id="IPR023292">
    <property type="entry name" value="NTP_PyroPHydrolase-like_dom_sf"/>
</dbReference>
<comment type="caution">
    <text evidence="1">The sequence shown here is derived from an EMBL/GenBank/DDBJ whole genome shotgun (WGS) entry which is preliminary data.</text>
</comment>
<dbReference type="CDD" id="cd11530">
    <property type="entry name" value="NTP-PPase_DR2231_like"/>
    <property type="match status" value="1"/>
</dbReference>
<evidence type="ECO:0000313" key="2">
    <source>
        <dbReference type="Proteomes" id="UP000053688"/>
    </source>
</evidence>
<evidence type="ECO:0008006" key="3">
    <source>
        <dbReference type="Google" id="ProtNLM"/>
    </source>
</evidence>
<dbReference type="RefSeq" id="WP_016504032.1">
    <property type="nucleotide sequence ID" value="NZ_AMSD01000002.1"/>
</dbReference>
<keyword evidence="2" id="KW-1185">Reference proteome</keyword>
<dbReference type="AlphaFoldDB" id="S3DI75"/>
<reference evidence="1 2" key="1">
    <citation type="journal article" date="2014" name="Environ. Microbiol.">
        <title>Genomic signatures of obligate host dependence in the luminous bacterial symbiont of a vertebrate.</title>
        <authorList>
            <person name="Hendry T.A."/>
            <person name="de Wet J.R."/>
            <person name="Dunlap P.V."/>
        </authorList>
    </citation>
    <scope>NUCLEOTIDE SEQUENCE [LARGE SCALE GENOMIC DNA]</scope>
    <source>
        <strain evidence="1 2">Akat1</strain>
    </source>
</reference>
<sequence length="192" mass="22087">MELSKLNQNIFDHLYLDIIEFRKTFDLPVSKPLTLDEKSDKLHNSLAIEELTELAQAENKIEQADAIIDIVYVLVGRLVHLGQSKIKDNLTINYLIDLLLSVSINLGIQFLPCWNEVHLSNMSKACRNKKEYLDTKAFYKKQGIKLIGIPKDNYIIAKCSEDFIKNNQIILKNKIIKSIYYHPANLASIIQK</sequence>
<dbReference type="Pfam" id="PF01503">
    <property type="entry name" value="PRA-PH"/>
    <property type="match status" value="1"/>
</dbReference>
<dbReference type="Proteomes" id="UP000053688">
    <property type="component" value="Unassembled WGS sequence"/>
</dbReference>
<organism evidence="1 2">
    <name type="scientific">Candidatus Photodesmus katoptron Akat1</name>
    <dbReference type="NCBI Taxonomy" id="1236703"/>
    <lineage>
        <taxon>Bacteria</taxon>
        <taxon>Pseudomonadati</taxon>
        <taxon>Pseudomonadota</taxon>
        <taxon>Gammaproteobacteria</taxon>
        <taxon>Vibrionales</taxon>
        <taxon>Vibrionaceae</taxon>
        <taxon>Candidatus Photodesmus</taxon>
    </lineage>
</organism>
<accession>S3DI75</accession>
<dbReference type="Gene3D" id="1.10.3420.10">
    <property type="entry name" value="putative ntp pyrophosphohydrolase like domain"/>
    <property type="match status" value="1"/>
</dbReference>